<accession>A0A9Q8SC10</accession>
<feature type="region of interest" description="Disordered" evidence="1">
    <location>
        <begin position="242"/>
        <end position="285"/>
    </location>
</feature>
<evidence type="ECO:0000313" key="2">
    <source>
        <dbReference type="EMBL" id="UQC74283.1"/>
    </source>
</evidence>
<organism evidence="2 3">
    <name type="scientific">Colletotrichum lupini</name>
    <dbReference type="NCBI Taxonomy" id="145971"/>
    <lineage>
        <taxon>Eukaryota</taxon>
        <taxon>Fungi</taxon>
        <taxon>Dikarya</taxon>
        <taxon>Ascomycota</taxon>
        <taxon>Pezizomycotina</taxon>
        <taxon>Sordariomycetes</taxon>
        <taxon>Hypocreomycetidae</taxon>
        <taxon>Glomerellales</taxon>
        <taxon>Glomerellaceae</taxon>
        <taxon>Colletotrichum</taxon>
        <taxon>Colletotrichum acutatum species complex</taxon>
    </lineage>
</organism>
<keyword evidence="3" id="KW-1185">Reference proteome</keyword>
<dbReference type="EMBL" id="CP019471">
    <property type="protein sequence ID" value="UQC74283.1"/>
    <property type="molecule type" value="Genomic_DNA"/>
</dbReference>
<dbReference type="Proteomes" id="UP000830671">
    <property type="component" value="Chromosome 1"/>
</dbReference>
<gene>
    <name evidence="2" type="ORF">CLUP02_00931</name>
</gene>
<feature type="region of interest" description="Disordered" evidence="1">
    <location>
        <begin position="102"/>
        <end position="147"/>
    </location>
</feature>
<proteinExistence type="predicted"/>
<sequence>MLLLNVTQRGVEKKGERLRTSNQIHPSITMLPGAQGLSPHPPGQYQEGPSPHIRSCLLKGDPDEALDGAKAPGCVWALRQGRPVSGRGVCQGYLTKAIQSGITAEGKKKKAPTNPGSLGKGDKTRQEAHHCPEREGQKTTGDQWKPSDGICRGLDISQIQLYKDTLKLHQSPAPRAGTGGGMRGGEGSLCCGWAVACGNVVARDFRLAKEAEYPPETGVEAGQKNQSILSGFSLEGTEGWLSNQQAAEERREDEMEDGWKTGWKGDRREGSWDTAVVKEKGWDKP</sequence>
<evidence type="ECO:0000313" key="3">
    <source>
        <dbReference type="Proteomes" id="UP000830671"/>
    </source>
</evidence>
<evidence type="ECO:0000256" key="1">
    <source>
        <dbReference type="SAM" id="MobiDB-lite"/>
    </source>
</evidence>
<feature type="region of interest" description="Disordered" evidence="1">
    <location>
        <begin position="31"/>
        <end position="52"/>
    </location>
</feature>
<name>A0A9Q8SC10_9PEZI</name>
<reference evidence="2" key="1">
    <citation type="journal article" date="2021" name="Mol. Plant Microbe Interact.">
        <title>Complete Genome Sequence of the Plant-Pathogenic Fungus Colletotrichum lupini.</title>
        <authorList>
            <person name="Baroncelli R."/>
            <person name="Pensec F."/>
            <person name="Da Lio D."/>
            <person name="Boufleur T."/>
            <person name="Vicente I."/>
            <person name="Sarrocco S."/>
            <person name="Picot A."/>
            <person name="Baraldi E."/>
            <person name="Sukno S."/>
            <person name="Thon M."/>
            <person name="Le Floch G."/>
        </authorList>
    </citation>
    <scope>NUCLEOTIDE SEQUENCE</scope>
    <source>
        <strain evidence="2">IMI 504893</strain>
    </source>
</reference>
<feature type="compositionally biased region" description="Basic and acidic residues" evidence="1">
    <location>
        <begin position="247"/>
        <end position="285"/>
    </location>
</feature>
<dbReference type="RefSeq" id="XP_049135934.1">
    <property type="nucleotide sequence ID" value="XM_049279977.1"/>
</dbReference>
<dbReference type="AlphaFoldDB" id="A0A9Q8SC10"/>
<feature type="compositionally biased region" description="Basic and acidic residues" evidence="1">
    <location>
        <begin position="120"/>
        <end position="137"/>
    </location>
</feature>
<dbReference type="KEGG" id="clup:CLUP02_00931"/>
<protein>
    <submittedName>
        <fullName evidence="2">Uncharacterized protein</fullName>
    </submittedName>
</protein>
<dbReference type="GeneID" id="73334987"/>